<dbReference type="HOGENOM" id="CLU_505121_0_0_10"/>
<dbReference type="AlphaFoldDB" id="S0F8M7"/>
<dbReference type="eggNOG" id="COG2373">
    <property type="taxonomic scope" value="Bacteria"/>
</dbReference>
<sequence length="665" mass="76360">MKDIPVRVTFEATDAYGNPVEISGRIINRKGDERLTFATEHEGKGSFTYRAGTEEDRVEVIWNEKKFRFDLPEAREQGFVCSVDNLSSPDSLLVTVQKNSRTPGNVLGMGVLSGGKLYHFCMLTVTRNRPVRFKLDKQALPAGVAQAVWFDHSGSIIADRLIFIGQPDTLSVAVQSDKSSYQPYDSIQLDFEIKDAKGHPIQAPLSVSVRDGWQEVENRHSLLTDLLLMSDIKGYVHQPSWYFESDDLSHRRALDDLLMVQGWRRYDWERMAGKSPFELKYMPEQGIELHGKVVSMVRSKPRANVEVTAFLASPGDDPESKNQKFFDLFTTDSLGRFSFVSQIEGKWNLILAATEKGKKKDYRIVLDRVFAPSPRIYPLAEMQVRVAGEEEGSSLSVSEPADTLETEEDYKLLLKAYEDSLKRSGINEKIHHLDEVVIKARKRDKAHDVYQARTKSIAYYDVASEMDDIQDRDIYIGNDIHDLMMNMNPSFYPESAPSGREYLLYKGRLVLFVINYERTFHEEMDFNKYRNLSLESIKSVYISEDLGTMCRYADPMFTPMNIDKIYGCVVLIETLPEEEVSVKGAKGVRKTWLEGYSKVKEFYLPDYRILPREGDYRRTLYWNPELMPDKEGHATIQFYNNSRCRRPRISVNVLDADGRIGVFEH</sequence>
<name>S0F8M7_9BACT</name>
<dbReference type="EMBL" id="ACBW01000152">
    <property type="protein sequence ID" value="EEF76778.1"/>
    <property type="molecule type" value="Genomic_DNA"/>
</dbReference>
<evidence type="ECO:0000313" key="2">
    <source>
        <dbReference type="Proteomes" id="UP000014073"/>
    </source>
</evidence>
<evidence type="ECO:0000313" key="1">
    <source>
        <dbReference type="EMBL" id="EEF76778.1"/>
    </source>
</evidence>
<gene>
    <name evidence="1" type="ORF">BACCOPRO_02284</name>
</gene>
<protein>
    <submittedName>
        <fullName evidence="1">Uncharacterized protein</fullName>
    </submittedName>
</protein>
<dbReference type="Proteomes" id="UP000014073">
    <property type="component" value="Unassembled WGS sequence"/>
</dbReference>
<proteinExistence type="predicted"/>
<comment type="caution">
    <text evidence="1">The sequence shown here is derived from an EMBL/GenBank/DDBJ whole genome shotgun (WGS) entry which is preliminary data.</text>
</comment>
<dbReference type="STRING" id="547042.BACCOPRO_02284"/>
<keyword evidence="2" id="KW-1185">Reference proteome</keyword>
<organism evidence="1 2">
    <name type="scientific">Phocaeicola coprophilus DSM 18228 = JCM 13818</name>
    <dbReference type="NCBI Taxonomy" id="547042"/>
    <lineage>
        <taxon>Bacteria</taxon>
        <taxon>Pseudomonadati</taxon>
        <taxon>Bacteroidota</taxon>
        <taxon>Bacteroidia</taxon>
        <taxon>Bacteroidales</taxon>
        <taxon>Bacteroidaceae</taxon>
        <taxon>Phocaeicola</taxon>
    </lineage>
</organism>
<accession>S0F8M7</accession>
<reference evidence="1 2" key="1">
    <citation type="submission" date="2008-12" db="EMBL/GenBank/DDBJ databases">
        <authorList>
            <person name="Fulton L."/>
            <person name="Clifton S."/>
            <person name="Fulton B."/>
            <person name="Xu J."/>
            <person name="Minx P."/>
            <person name="Pepin K.H."/>
            <person name="Johnson M."/>
            <person name="Bhonagiri V."/>
            <person name="Nash W.E."/>
            <person name="Mardis E.R."/>
            <person name="Wilson R.K."/>
        </authorList>
    </citation>
    <scope>NUCLEOTIDE SEQUENCE [LARGE SCALE GENOMIC DNA]</scope>
    <source>
        <strain evidence="1 2">DSM 18228</strain>
    </source>
</reference>